<keyword evidence="2" id="KW-1185">Reference proteome</keyword>
<protein>
    <submittedName>
        <fullName evidence="1">Uncharacterized protein</fullName>
    </submittedName>
</protein>
<evidence type="ECO:0000313" key="1">
    <source>
        <dbReference type="EMBL" id="WUR02592.1"/>
    </source>
</evidence>
<proteinExistence type="predicted"/>
<dbReference type="EMBL" id="CP142727">
    <property type="protein sequence ID" value="WUR02592.1"/>
    <property type="molecule type" value="Genomic_DNA"/>
</dbReference>
<evidence type="ECO:0000313" key="2">
    <source>
        <dbReference type="Proteomes" id="UP001334084"/>
    </source>
</evidence>
<organism evidence="1 2">
    <name type="scientific">Vairimorpha necatrix</name>
    <dbReference type="NCBI Taxonomy" id="6039"/>
    <lineage>
        <taxon>Eukaryota</taxon>
        <taxon>Fungi</taxon>
        <taxon>Fungi incertae sedis</taxon>
        <taxon>Microsporidia</taxon>
        <taxon>Nosematidae</taxon>
        <taxon>Vairimorpha</taxon>
    </lineage>
</organism>
<gene>
    <name evidence="1" type="ORF">VNE69_02117</name>
</gene>
<name>A0AAX4J9D7_9MICR</name>
<dbReference type="Proteomes" id="UP001334084">
    <property type="component" value="Chromosome 2"/>
</dbReference>
<dbReference type="GeneID" id="90540407"/>
<accession>A0AAX4J9D7</accession>
<dbReference type="AlphaFoldDB" id="A0AAX4J9D7"/>
<dbReference type="KEGG" id="vnx:VNE69_02117"/>
<dbReference type="RefSeq" id="XP_065328737.1">
    <property type="nucleotide sequence ID" value="XM_065472665.1"/>
</dbReference>
<reference evidence="1" key="1">
    <citation type="journal article" date="2024" name="BMC Genomics">
        <title>Functional annotation of a divergent genome using sequence and structure-based similarity.</title>
        <authorList>
            <person name="Svedberg D."/>
            <person name="Winiger R.R."/>
            <person name="Berg A."/>
            <person name="Sharma H."/>
            <person name="Tellgren-Roth C."/>
            <person name="Debrunner-Vossbrinck B.A."/>
            <person name="Vossbrinck C.R."/>
            <person name="Barandun J."/>
        </authorList>
    </citation>
    <scope>NUCLEOTIDE SEQUENCE</scope>
    <source>
        <strain evidence="1">Illinois isolate</strain>
    </source>
</reference>
<sequence>MNFLKLLTAFKFVNADIKLYDRFFEVVTNKIKLKDYDEFYPFKRYFKVYMHNIKGSTFLKCVFEINYKNRSVDDITVEIEENLRSIIGLTYDNSIILLYDSLDLKFYEFFKSVIENITKINEQRRKAKKAWEIYFSSISEKASHINQMINYIKPPFYDIDSEFIFPASTIDCVLREYDNKRIIRFRIDVHNYCFFFELNAEEFYPLIKINFINKENLEEVLLNSLIVLSMGFEYEKVKKPLPENVIICESTKIVMKTFACKIEIRYEYIIFKENNKEYKYIIRKDKNCNDEKKIINKECFDEFRKILENISLLKTWTRKKIRFIVNRILYNTGSAMNLIFAHLLFFADVINERNLNKIIGTETLNVNDMKTLIDYITFYLEMTIIYFNCPIIYLVEICILIEAETYLNENHLLEDKIFKFLKTLGMHIISLKGDESYTLISNSKGINSESLIQAILNIKIDELLILKEDVLEFFCKVTSLFSKIENVTCIYYIKNDNVDRSIVIESIEVNSAEVIRNNEILKNMLLKNIFEDEIYERERIRKEIETETIINILLKTTLKDKISKLLAEVSNKEIKNIFYDDVRIDFEEKQLYAGINIIEDIFQTHLTNSLIKKDTINEYKIREKSRFCQELKLNIKENVKRCAKKEFHIVLAQAFTSEFQDNEIIKEKYFVVIKNIITFLEKKDILQFINESLGVRLIEEIVYFLSNTNNC</sequence>